<evidence type="ECO:0000259" key="2">
    <source>
        <dbReference type="Pfam" id="PF06580"/>
    </source>
</evidence>
<keyword evidence="4" id="KW-1185">Reference proteome</keyword>
<dbReference type="InterPro" id="IPR010559">
    <property type="entry name" value="Sig_transdc_His_kin_internal"/>
</dbReference>
<keyword evidence="1" id="KW-1133">Transmembrane helix</keyword>
<dbReference type="Gene3D" id="3.30.565.10">
    <property type="entry name" value="Histidine kinase-like ATPase, C-terminal domain"/>
    <property type="match status" value="1"/>
</dbReference>
<evidence type="ECO:0000256" key="1">
    <source>
        <dbReference type="SAM" id="Phobius"/>
    </source>
</evidence>
<proteinExistence type="predicted"/>
<organism evidence="3 4">
    <name type="scientific">Maribacter vaceletii</name>
    <dbReference type="NCBI Taxonomy" id="1206816"/>
    <lineage>
        <taxon>Bacteria</taxon>
        <taxon>Pseudomonadati</taxon>
        <taxon>Bacteroidota</taxon>
        <taxon>Flavobacteriia</taxon>
        <taxon>Flavobacteriales</taxon>
        <taxon>Flavobacteriaceae</taxon>
        <taxon>Maribacter</taxon>
    </lineage>
</organism>
<dbReference type="Proteomes" id="UP000269412">
    <property type="component" value="Unassembled WGS sequence"/>
</dbReference>
<dbReference type="OrthoDB" id="9809908at2"/>
<dbReference type="PANTHER" id="PTHR34220">
    <property type="entry name" value="SENSOR HISTIDINE KINASE YPDA"/>
    <property type="match status" value="1"/>
</dbReference>
<keyword evidence="3" id="KW-0808">Transferase</keyword>
<name>A0A495E824_9FLAO</name>
<feature type="transmembrane region" description="Helical" evidence="1">
    <location>
        <begin position="49"/>
        <end position="73"/>
    </location>
</feature>
<dbReference type="InterPro" id="IPR036890">
    <property type="entry name" value="HATPase_C_sf"/>
</dbReference>
<dbReference type="Pfam" id="PF06580">
    <property type="entry name" value="His_kinase"/>
    <property type="match status" value="1"/>
</dbReference>
<feature type="transmembrane region" description="Helical" evidence="1">
    <location>
        <begin position="12"/>
        <end position="29"/>
    </location>
</feature>
<evidence type="ECO:0000313" key="3">
    <source>
        <dbReference type="EMBL" id="RKR13074.1"/>
    </source>
</evidence>
<reference evidence="3 4" key="1">
    <citation type="submission" date="2018-10" db="EMBL/GenBank/DDBJ databases">
        <title>Genomic Encyclopedia of Archaeal and Bacterial Type Strains, Phase II (KMG-II): from individual species to whole genera.</title>
        <authorList>
            <person name="Goeker M."/>
        </authorList>
    </citation>
    <scope>NUCLEOTIDE SEQUENCE [LARGE SCALE GENOMIC DNA]</scope>
    <source>
        <strain evidence="3 4">DSM 25230</strain>
    </source>
</reference>
<dbReference type="GO" id="GO:0000155">
    <property type="term" value="F:phosphorelay sensor kinase activity"/>
    <property type="evidence" value="ECO:0007669"/>
    <property type="project" value="InterPro"/>
</dbReference>
<keyword evidence="3" id="KW-0418">Kinase</keyword>
<sequence length="274" mass="32044">MINWMEKNKNALIIIGVVSILIPLVYVSYKLFTEEGSSVAISLDFNPITGYTLIAYYTLLIGLIIGGVIYWIIRNIKSIIRLKNEKAKTELMHLKSQVNPHFFFNMLNNLYGLVSKDSKKAQELILKLSDMMRYSIYDGEKETVLLSEEVIYLENYIELHKMRYHKTIDIQFHIDIKDDDYEIMPLLFIILLENAFKHGVENLREHAFVRINLEAHNNIVNFEIENNFEASENHEAGIGLKNLKRRLEIVYPKRHMLTIYEANSIYNAKLNITL</sequence>
<dbReference type="GO" id="GO:0016020">
    <property type="term" value="C:membrane"/>
    <property type="evidence" value="ECO:0007669"/>
    <property type="project" value="InterPro"/>
</dbReference>
<gene>
    <name evidence="3" type="ORF">CLV91_1788</name>
</gene>
<dbReference type="PANTHER" id="PTHR34220:SF7">
    <property type="entry name" value="SENSOR HISTIDINE KINASE YPDA"/>
    <property type="match status" value="1"/>
</dbReference>
<dbReference type="RefSeq" id="WP_121066540.1">
    <property type="nucleotide sequence ID" value="NZ_RBIQ01000008.1"/>
</dbReference>
<dbReference type="AlphaFoldDB" id="A0A495E824"/>
<accession>A0A495E824</accession>
<dbReference type="SUPFAM" id="SSF55874">
    <property type="entry name" value="ATPase domain of HSP90 chaperone/DNA topoisomerase II/histidine kinase"/>
    <property type="match status" value="1"/>
</dbReference>
<protein>
    <submittedName>
        <fullName evidence="3">Histidine kinase</fullName>
    </submittedName>
</protein>
<evidence type="ECO:0000313" key="4">
    <source>
        <dbReference type="Proteomes" id="UP000269412"/>
    </source>
</evidence>
<comment type="caution">
    <text evidence="3">The sequence shown here is derived from an EMBL/GenBank/DDBJ whole genome shotgun (WGS) entry which is preliminary data.</text>
</comment>
<keyword evidence="1" id="KW-0472">Membrane</keyword>
<dbReference type="EMBL" id="RBIQ01000008">
    <property type="protein sequence ID" value="RKR13074.1"/>
    <property type="molecule type" value="Genomic_DNA"/>
</dbReference>
<keyword evidence="1" id="KW-0812">Transmembrane</keyword>
<feature type="domain" description="Signal transduction histidine kinase internal region" evidence="2">
    <location>
        <begin position="90"/>
        <end position="166"/>
    </location>
</feature>
<dbReference type="InterPro" id="IPR050640">
    <property type="entry name" value="Bact_2-comp_sensor_kinase"/>
</dbReference>